<proteinExistence type="predicted"/>
<dbReference type="AlphaFoldDB" id="A0A3B5R343"/>
<dbReference type="InterPro" id="IPR039341">
    <property type="entry name" value="CFAP99"/>
</dbReference>
<dbReference type="Proteomes" id="UP000002852">
    <property type="component" value="Unassembled WGS sequence"/>
</dbReference>
<dbReference type="STRING" id="8083.ENSXMAP00000037165"/>
<reference evidence="3" key="3">
    <citation type="submission" date="2025-08" db="UniProtKB">
        <authorList>
            <consortium name="Ensembl"/>
        </authorList>
    </citation>
    <scope>IDENTIFICATION</scope>
    <source>
        <strain evidence="3">JP 163 A</strain>
    </source>
</reference>
<name>A0A3B5R343_XIPMA</name>
<evidence type="ECO:0000313" key="3">
    <source>
        <dbReference type="Ensembl" id="ENSXMAP00000037165.1"/>
    </source>
</evidence>
<sequence>MSSGFGSLVKVACMLLDKFSSDPRCVDEFVEDISTDLQGSKFILKVVSGCVEYEKLLDIVINTFYGQHRKWLCKSDRNQFIIICYLCMFSLDELGLEHFSTIIKSLGHWKMHFFLDFFFSSITTWVQAEWNTFYDPEFVEKHLIANLLRWRPEINHLMDQLSKKERRARTKPTQCQDFILSKNKLPTPPKEELSPLPDKFTPVRITFILTIFKHFLQQLSLTALVCILIPNRKKIIEELVQGSTDLSPFLQRQKELEERERQEKRQKEERTRLETQITEQEIALNRLRIAEQKHEAVQRKKEETARIMQRYAKKRLKEEKEVRHIVQQVMEDRINLKVAQERSKKIKQKIVKEVSEENQELLRQALEEQEEELRKRFQIVHEIRAIKSLHIVKPNNFNDTETAGYELLGEMSLAELKERLALLRQNQQKEEEERRSNILQEKLKKQQQILETLDNINLYSQLLTKEAADRLERRVQQELLKQVVAEDSTIVALKKKLEDKKQELHKVKETERSRAKLRQRFASRASIQVSFLQGSISLPASTSVVLLSFLPPERVKGDNMGGTGAELSPLRSGR</sequence>
<feature type="coiled-coil region" evidence="1">
    <location>
        <begin position="250"/>
        <end position="307"/>
    </location>
</feature>
<keyword evidence="4" id="KW-1185">Reference proteome</keyword>
<reference evidence="4" key="1">
    <citation type="submission" date="2012-01" db="EMBL/GenBank/DDBJ databases">
        <authorList>
            <person name="Walter R."/>
            <person name="Schartl M."/>
            <person name="Warren W."/>
        </authorList>
    </citation>
    <scope>NUCLEOTIDE SEQUENCE [LARGE SCALE GENOMIC DNA]</scope>
    <source>
        <strain evidence="4">JP 163 A</strain>
    </source>
</reference>
<dbReference type="PANTHER" id="PTHR34649:SF1">
    <property type="entry name" value="CILIA- AND FLAGELLA-ASSOCIATED PROTEIN 99"/>
    <property type="match status" value="1"/>
</dbReference>
<feature type="coiled-coil region" evidence="1">
    <location>
        <begin position="413"/>
        <end position="449"/>
    </location>
</feature>
<evidence type="ECO:0000256" key="2">
    <source>
        <dbReference type="SAM" id="MobiDB-lite"/>
    </source>
</evidence>
<evidence type="ECO:0000313" key="4">
    <source>
        <dbReference type="Proteomes" id="UP000002852"/>
    </source>
</evidence>
<feature type="coiled-coil region" evidence="1">
    <location>
        <begin position="344"/>
        <end position="376"/>
    </location>
</feature>
<protein>
    <submittedName>
        <fullName evidence="3">Cilia and flagella associated protein 99</fullName>
    </submittedName>
</protein>
<dbReference type="InParanoid" id="A0A3B5R343"/>
<reference evidence="4" key="2">
    <citation type="journal article" date="2013" name="Nat. Genet.">
        <title>The genome of the platyfish, Xiphophorus maculatus, provides insights into evolutionary adaptation and several complex traits.</title>
        <authorList>
            <person name="Schartl M."/>
            <person name="Walter R.B."/>
            <person name="Shen Y."/>
            <person name="Garcia T."/>
            <person name="Catchen J."/>
            <person name="Amores A."/>
            <person name="Braasch I."/>
            <person name="Chalopin D."/>
            <person name="Volff J.N."/>
            <person name="Lesch K.P."/>
            <person name="Bisazza A."/>
            <person name="Minx P."/>
            <person name="Hillier L."/>
            <person name="Wilson R.K."/>
            <person name="Fuerstenberg S."/>
            <person name="Boore J."/>
            <person name="Searle S."/>
            <person name="Postlethwait J.H."/>
            <person name="Warren W.C."/>
        </authorList>
    </citation>
    <scope>NUCLEOTIDE SEQUENCE [LARGE SCALE GENOMIC DNA]</scope>
    <source>
        <strain evidence="4">JP 163 A</strain>
    </source>
</reference>
<accession>A0A3B5R343</accession>
<evidence type="ECO:0000256" key="1">
    <source>
        <dbReference type="SAM" id="Coils"/>
    </source>
</evidence>
<dbReference type="PANTHER" id="PTHR34649">
    <property type="entry name" value="CILIA- AND FLAGELLA-ASSOCIATED PROTEIN 99"/>
    <property type="match status" value="1"/>
</dbReference>
<dbReference type="GeneTree" id="ENSGT00500000045231"/>
<feature type="region of interest" description="Disordered" evidence="2">
    <location>
        <begin position="554"/>
        <end position="574"/>
    </location>
</feature>
<keyword evidence="1" id="KW-0175">Coiled coil</keyword>
<dbReference type="Ensembl" id="ENSXMAT00000031487.1">
    <property type="protein sequence ID" value="ENSXMAP00000037165.1"/>
    <property type="gene ID" value="ENSXMAG00000021336.1"/>
</dbReference>
<feature type="coiled-coil region" evidence="1">
    <location>
        <begin position="490"/>
        <end position="520"/>
    </location>
</feature>
<dbReference type="FunCoup" id="A0A3B5R343">
    <property type="interactions" value="5"/>
</dbReference>
<organism evidence="3 4">
    <name type="scientific">Xiphophorus maculatus</name>
    <name type="common">Southern platyfish</name>
    <name type="synonym">Platypoecilus maculatus</name>
    <dbReference type="NCBI Taxonomy" id="8083"/>
    <lineage>
        <taxon>Eukaryota</taxon>
        <taxon>Metazoa</taxon>
        <taxon>Chordata</taxon>
        <taxon>Craniata</taxon>
        <taxon>Vertebrata</taxon>
        <taxon>Euteleostomi</taxon>
        <taxon>Actinopterygii</taxon>
        <taxon>Neopterygii</taxon>
        <taxon>Teleostei</taxon>
        <taxon>Neoteleostei</taxon>
        <taxon>Acanthomorphata</taxon>
        <taxon>Ovalentaria</taxon>
        <taxon>Atherinomorphae</taxon>
        <taxon>Cyprinodontiformes</taxon>
        <taxon>Poeciliidae</taxon>
        <taxon>Poeciliinae</taxon>
        <taxon>Xiphophorus</taxon>
    </lineage>
</organism>
<dbReference type="OMA" id="VQDGRYC"/>
<reference evidence="3" key="4">
    <citation type="submission" date="2025-09" db="UniProtKB">
        <authorList>
            <consortium name="Ensembl"/>
        </authorList>
    </citation>
    <scope>IDENTIFICATION</scope>
    <source>
        <strain evidence="3">JP 163 A</strain>
    </source>
</reference>